<dbReference type="PANTHER" id="PTHR42755:SF1">
    <property type="entry name" value="3-DEOXY-D-MANNO-OCTULOSONIC ACID TRANSFERASE, MITOCHONDRIAL-RELATED"/>
    <property type="match status" value="1"/>
</dbReference>
<dbReference type="EC" id="2.4.99.12" evidence="2 8"/>
<evidence type="ECO:0000256" key="4">
    <source>
        <dbReference type="ARBA" id="ARBA00022679"/>
    </source>
</evidence>
<comment type="pathway">
    <text evidence="1 8">Bacterial outer membrane biogenesis; LPS core biosynthesis.</text>
</comment>
<dbReference type="InterPro" id="IPR007507">
    <property type="entry name" value="Glycos_transf_N"/>
</dbReference>
<organism evidence="10 11">
    <name type="scientific">Fibrisoma limi BUZ 3</name>
    <dbReference type="NCBI Taxonomy" id="1185876"/>
    <lineage>
        <taxon>Bacteria</taxon>
        <taxon>Pseudomonadati</taxon>
        <taxon>Bacteroidota</taxon>
        <taxon>Cytophagia</taxon>
        <taxon>Cytophagales</taxon>
        <taxon>Spirosomataceae</taxon>
        <taxon>Fibrisoma</taxon>
    </lineage>
</organism>
<comment type="caution">
    <text evidence="10">The sequence shown here is derived from an EMBL/GenBank/DDBJ whole genome shotgun (WGS) entry which is preliminary data.</text>
</comment>
<proteinExistence type="inferred from homology"/>
<keyword evidence="8" id="KW-0472">Membrane</keyword>
<evidence type="ECO:0000256" key="2">
    <source>
        <dbReference type="ARBA" id="ARBA00012621"/>
    </source>
</evidence>
<dbReference type="Gene3D" id="3.40.50.2000">
    <property type="entry name" value="Glycogen Phosphorylase B"/>
    <property type="match status" value="1"/>
</dbReference>
<dbReference type="GO" id="GO:0009244">
    <property type="term" value="P:lipopolysaccharide core region biosynthetic process"/>
    <property type="evidence" value="ECO:0007669"/>
    <property type="project" value="UniProtKB-UniRule"/>
</dbReference>
<feature type="domain" description="3-deoxy-D-manno-octulosonic-acid transferase N-terminal" evidence="9">
    <location>
        <begin position="49"/>
        <end position="210"/>
    </location>
</feature>
<feature type="active site" description="Proton acceptor" evidence="7">
    <location>
        <position position="64"/>
    </location>
</feature>
<dbReference type="SUPFAM" id="SSF53756">
    <property type="entry name" value="UDP-Glycosyltransferase/glycogen phosphorylase"/>
    <property type="match status" value="1"/>
</dbReference>
<keyword evidence="8" id="KW-1003">Cell membrane</keyword>
<comment type="subcellular location">
    <subcellularLocation>
        <location evidence="8">Cell membrane</location>
    </subcellularLocation>
</comment>
<evidence type="ECO:0000256" key="1">
    <source>
        <dbReference type="ARBA" id="ARBA00004713"/>
    </source>
</evidence>
<evidence type="ECO:0000313" key="11">
    <source>
        <dbReference type="Proteomes" id="UP000009309"/>
    </source>
</evidence>
<comment type="similarity">
    <text evidence="8">Belongs to the glycosyltransferase group 1 family.</text>
</comment>
<evidence type="ECO:0000256" key="5">
    <source>
        <dbReference type="ARBA" id="ARBA00031445"/>
    </source>
</evidence>
<keyword evidence="11" id="KW-1185">Reference proteome</keyword>
<dbReference type="Proteomes" id="UP000009309">
    <property type="component" value="Unassembled WGS sequence"/>
</dbReference>
<dbReference type="STRING" id="1185876.BN8_00295"/>
<comment type="catalytic activity">
    <reaction evidence="6 8">
        <text>lipid IVA (E. coli) + CMP-3-deoxy-beta-D-manno-octulosonate = alpha-Kdo-(2-&gt;6)-lipid IVA (E. coli) + CMP + H(+)</text>
        <dbReference type="Rhea" id="RHEA:28066"/>
        <dbReference type="ChEBI" id="CHEBI:15378"/>
        <dbReference type="ChEBI" id="CHEBI:58603"/>
        <dbReference type="ChEBI" id="CHEBI:60364"/>
        <dbReference type="ChEBI" id="CHEBI:60377"/>
        <dbReference type="ChEBI" id="CHEBI:85987"/>
        <dbReference type="EC" id="2.4.99.12"/>
    </reaction>
</comment>
<dbReference type="EMBL" id="CAIT01000004">
    <property type="protein sequence ID" value="CCH51375.1"/>
    <property type="molecule type" value="Genomic_DNA"/>
</dbReference>
<gene>
    <name evidence="10" type="ORF">BN8_00295</name>
</gene>
<name>I2GBV1_9BACT</name>
<dbReference type="Gene3D" id="3.40.50.11720">
    <property type="entry name" value="3-Deoxy-D-manno-octulosonic-acid transferase, N-terminal domain"/>
    <property type="match status" value="1"/>
</dbReference>
<dbReference type="UniPathway" id="UPA00958"/>
<comment type="function">
    <text evidence="8">Involved in lipopolysaccharide (LPS) biosynthesis. Catalyzes the transfer of 3-deoxy-D-manno-octulosonate (Kdo) residue(s) from CMP-Kdo to lipid IV(A), the tetraacyldisaccharide-1,4'-bisphosphate precursor of lipid A.</text>
</comment>
<evidence type="ECO:0000313" key="10">
    <source>
        <dbReference type="EMBL" id="CCH51375.1"/>
    </source>
</evidence>
<evidence type="ECO:0000256" key="7">
    <source>
        <dbReference type="PIRSR" id="PIRSR639901-1"/>
    </source>
</evidence>
<reference evidence="10 11" key="1">
    <citation type="journal article" date="2012" name="J. Bacteriol.">
        <title>Genome Sequence of the Filamentous Bacterium Fibrisoma limi BUZ 3T.</title>
        <authorList>
            <person name="Filippini M."/>
            <person name="Qi W."/>
            <person name="Jaenicke S."/>
            <person name="Goesmann A."/>
            <person name="Smits T.H."/>
            <person name="Bagheri H.C."/>
        </authorList>
    </citation>
    <scope>NUCLEOTIDE SEQUENCE [LARGE SCALE GENOMIC DNA]</scope>
    <source>
        <strain evidence="11">BUZ 3T</strain>
    </source>
</reference>
<dbReference type="GO" id="GO:0009245">
    <property type="term" value="P:lipid A biosynthetic process"/>
    <property type="evidence" value="ECO:0007669"/>
    <property type="project" value="TreeGrafter"/>
</dbReference>
<evidence type="ECO:0000256" key="3">
    <source>
        <dbReference type="ARBA" id="ARBA00019077"/>
    </source>
</evidence>
<dbReference type="PANTHER" id="PTHR42755">
    <property type="entry name" value="3-DEOXY-MANNO-OCTULOSONATE CYTIDYLYLTRANSFERASE"/>
    <property type="match status" value="1"/>
</dbReference>
<dbReference type="Pfam" id="PF04413">
    <property type="entry name" value="Glycos_transf_N"/>
    <property type="match status" value="1"/>
</dbReference>
<keyword evidence="8" id="KW-0448">Lipopolysaccharide biosynthesis</keyword>
<evidence type="ECO:0000256" key="8">
    <source>
        <dbReference type="RuleBase" id="RU365103"/>
    </source>
</evidence>
<dbReference type="InterPro" id="IPR038107">
    <property type="entry name" value="Glycos_transf_N_sf"/>
</dbReference>
<dbReference type="AlphaFoldDB" id="I2GBV1"/>
<sequence>MHLLSTLYNASIHAYQTVLRLAAPFHEKARLMVAGRRDWPDQLRNKLAGNTAPIAWFHAASLGEFEQGRPVIEAFRQRFPTYRILLTFFSPSGYEVRKNYSGADYICYLPTDTPANARQFVALVKPRIAFFIKYEFWYNYLRELKAADVPIISFSAIFRARQLFFKPYGGFYRNLLTYFDQVLVQNGESVELLKSIGITRVTLAGDTRFDRVKQVADAKKDIALAAAFKANGNDMPHPLWVIGSAWQADMDVLIPVINQFGKPLKVIIAPHEINDEEIERWRNQLKNKSIRYSEAQSPTFDLSTLESYDVLLIDNIGMLSSLYQYGEFAYVGGAFGKGLHNILEAATFGSPVFFGPNYKRFQEAVDLVRNEAAFPVNNAAELTRCFTRLYDDSAYYNSASWKARYYVERNIGATAKVMEVVENILKRREHRD</sequence>
<evidence type="ECO:0000256" key="6">
    <source>
        <dbReference type="ARBA" id="ARBA00049183"/>
    </source>
</evidence>
<dbReference type="GO" id="GO:0043842">
    <property type="term" value="F:Kdo transferase activity"/>
    <property type="evidence" value="ECO:0007669"/>
    <property type="project" value="UniProtKB-EC"/>
</dbReference>
<dbReference type="eggNOG" id="COG1519">
    <property type="taxonomic scope" value="Bacteria"/>
</dbReference>
<protein>
    <recommendedName>
        <fullName evidence="3 8">3-deoxy-D-manno-octulosonic acid transferase</fullName>
        <shortName evidence="8">Kdo transferase</shortName>
        <ecNumber evidence="2 8">2.4.99.12</ecNumber>
    </recommendedName>
    <alternativeName>
        <fullName evidence="5 8">Lipid IV(A) 3-deoxy-D-manno-octulosonic acid transferase</fullName>
    </alternativeName>
</protein>
<accession>I2GBV1</accession>
<dbReference type="InterPro" id="IPR039901">
    <property type="entry name" value="Kdotransferase"/>
</dbReference>
<keyword evidence="4 8" id="KW-0808">Transferase</keyword>
<evidence type="ECO:0000259" key="9">
    <source>
        <dbReference type="Pfam" id="PF04413"/>
    </source>
</evidence>
<dbReference type="GO" id="GO:0005886">
    <property type="term" value="C:plasma membrane"/>
    <property type="evidence" value="ECO:0007669"/>
    <property type="project" value="UniProtKB-SubCell"/>
</dbReference>